<feature type="transmembrane region" description="Helical" evidence="1">
    <location>
        <begin position="288"/>
        <end position="306"/>
    </location>
</feature>
<feature type="transmembrane region" description="Helical" evidence="1">
    <location>
        <begin position="110"/>
        <end position="128"/>
    </location>
</feature>
<reference evidence="2" key="1">
    <citation type="submission" date="2020-08" db="EMBL/GenBank/DDBJ databases">
        <title>Genome public.</title>
        <authorList>
            <person name="Liu C."/>
            <person name="Sun Q."/>
        </authorList>
    </citation>
    <scope>NUCLEOTIDE SEQUENCE</scope>
    <source>
        <strain evidence="2">H8</strain>
    </source>
</reference>
<evidence type="ECO:0000313" key="2">
    <source>
        <dbReference type="EMBL" id="MBC8541336.1"/>
    </source>
</evidence>
<feature type="transmembrane region" description="Helical" evidence="1">
    <location>
        <begin position="393"/>
        <end position="413"/>
    </location>
</feature>
<feature type="transmembrane region" description="Helical" evidence="1">
    <location>
        <begin position="73"/>
        <end position="98"/>
    </location>
</feature>
<keyword evidence="3" id="KW-1185">Reference proteome</keyword>
<feature type="transmembrane region" description="Helical" evidence="1">
    <location>
        <begin position="361"/>
        <end position="381"/>
    </location>
</feature>
<feature type="transmembrane region" description="Helical" evidence="1">
    <location>
        <begin position="12"/>
        <end position="34"/>
    </location>
</feature>
<protein>
    <submittedName>
        <fullName evidence="2">Uncharacterized protein</fullName>
    </submittedName>
</protein>
<sequence length="591" mass="65890">MGKWSRAAGGAGSVLILAALLLFGVVSGLTYFYADDFYYAIFFRGGLAEFWQRTAEHYRTMNGRALVHFIDEIVLMFGTKLFAVLNPFMLFSFFYCSAKTVLADAERTRKIYFILAGLAITMLLPMRVARETLFWITGSMNYLLPVCLAALAFYLHNRTIAAGKIRWFTLLLCFLCGATTEQGGAAACVLSASLAISEMVKKRKECRRGICGWPLFFCILAGYATVLLAPGTFYRASYEGSFESGRLVQSFFALADSLMGKNGIAPYFIILFVLLAVLSLKERLLPKGLSGGFAVSCLLAVFNFGWVSFPYASAVLFCICLLFAAVAAIAFLGSNIYRGTGCFLLAALAAQVVLIEAPSTYLRTMLPSIMLLTVCIASLFVRLTGMFKKGGMPIFGLGMLIFVLGVFCMTQTIDGYRSNREVIIENEKSVMDYEKNGFAEISTDITYPYAYNMFYEDGFFLNYFYEYYNLPERPVLYYLSKSSPEIFYDGMRLTHPAEKNGGSWYLPLEPVVTAAGGHLNWNGSLLAIQLGEQEAVCRRDTLFLSDGKAIALDNRTLRRFGKIYWDAGLFSDVFGIKCRKAGENRIFVEMR</sequence>
<gene>
    <name evidence="2" type="ORF">H8698_10145</name>
</gene>
<feature type="transmembrane region" description="Helical" evidence="1">
    <location>
        <begin position="339"/>
        <end position="355"/>
    </location>
</feature>
<accession>A0A926DN10</accession>
<keyword evidence="1" id="KW-1133">Transmembrane helix</keyword>
<keyword evidence="1" id="KW-0812">Transmembrane</keyword>
<comment type="caution">
    <text evidence="2">The sequence shown here is derived from an EMBL/GenBank/DDBJ whole genome shotgun (WGS) entry which is preliminary data.</text>
</comment>
<feature type="transmembrane region" description="Helical" evidence="1">
    <location>
        <begin position="264"/>
        <end position="281"/>
    </location>
</feature>
<organism evidence="2 3">
    <name type="scientific">Congzhengia minquanensis</name>
    <dbReference type="NCBI Taxonomy" id="2763657"/>
    <lineage>
        <taxon>Bacteria</taxon>
        <taxon>Bacillati</taxon>
        <taxon>Bacillota</taxon>
        <taxon>Clostridia</taxon>
        <taxon>Eubacteriales</taxon>
        <taxon>Oscillospiraceae</taxon>
        <taxon>Congzhengia</taxon>
    </lineage>
</organism>
<dbReference type="AlphaFoldDB" id="A0A926DN10"/>
<dbReference type="RefSeq" id="WP_249313383.1">
    <property type="nucleotide sequence ID" value="NZ_JACRSU010000003.1"/>
</dbReference>
<keyword evidence="1" id="KW-0472">Membrane</keyword>
<evidence type="ECO:0000313" key="3">
    <source>
        <dbReference type="Proteomes" id="UP000611762"/>
    </source>
</evidence>
<name>A0A926DN10_9FIRM</name>
<feature type="transmembrane region" description="Helical" evidence="1">
    <location>
        <begin position="210"/>
        <end position="229"/>
    </location>
</feature>
<dbReference type="InterPro" id="IPR045691">
    <property type="entry name" value="DUF6056"/>
</dbReference>
<dbReference type="Proteomes" id="UP000611762">
    <property type="component" value="Unassembled WGS sequence"/>
</dbReference>
<dbReference type="Pfam" id="PF19528">
    <property type="entry name" value="DUF6056"/>
    <property type="match status" value="1"/>
</dbReference>
<dbReference type="EMBL" id="JACRSU010000003">
    <property type="protein sequence ID" value="MBC8541336.1"/>
    <property type="molecule type" value="Genomic_DNA"/>
</dbReference>
<feature type="transmembrane region" description="Helical" evidence="1">
    <location>
        <begin position="134"/>
        <end position="155"/>
    </location>
</feature>
<proteinExistence type="predicted"/>
<feature type="transmembrane region" description="Helical" evidence="1">
    <location>
        <begin position="312"/>
        <end position="332"/>
    </location>
</feature>
<evidence type="ECO:0000256" key="1">
    <source>
        <dbReference type="SAM" id="Phobius"/>
    </source>
</evidence>